<reference evidence="2" key="2">
    <citation type="submission" date="2023-01" db="EMBL/GenBank/DDBJ databases">
        <authorList>
            <person name="Petersen C."/>
        </authorList>
    </citation>
    <scope>NUCLEOTIDE SEQUENCE</scope>
    <source>
        <strain evidence="2">IBT 15450</strain>
    </source>
</reference>
<name>A0AAD6N808_PENCN</name>
<sequence>MDRQISSQNEPSPHTKRRHKPAIGKFSIPRGAYKMPPTAAFKPPAKSPGHLSAPMRNLPVRRQLTFDSEVDSEVPKVHNPGSLPSPVSDTTMSLPPSRSCSPDDSQSSMEDLPDGIKEALLTNPPLRNINSSLASKCVIM</sequence>
<comment type="caution">
    <text evidence="2">The sequence shown here is derived from an EMBL/GenBank/DDBJ whole genome shotgun (WGS) entry which is preliminary data.</text>
</comment>
<evidence type="ECO:0000313" key="2">
    <source>
        <dbReference type="EMBL" id="KAJ6041342.1"/>
    </source>
</evidence>
<dbReference type="Proteomes" id="UP001219568">
    <property type="component" value="Unassembled WGS sequence"/>
</dbReference>
<feature type="compositionally biased region" description="Polar residues" evidence="1">
    <location>
        <begin position="1"/>
        <end position="12"/>
    </location>
</feature>
<accession>A0AAD6N808</accession>
<gene>
    <name evidence="2" type="ORF">N7460_006732</name>
</gene>
<evidence type="ECO:0000313" key="3">
    <source>
        <dbReference type="Proteomes" id="UP001219568"/>
    </source>
</evidence>
<feature type="region of interest" description="Disordered" evidence="1">
    <location>
        <begin position="1"/>
        <end position="116"/>
    </location>
</feature>
<proteinExistence type="predicted"/>
<feature type="compositionally biased region" description="Low complexity" evidence="1">
    <location>
        <begin position="93"/>
        <end position="108"/>
    </location>
</feature>
<evidence type="ECO:0000256" key="1">
    <source>
        <dbReference type="SAM" id="MobiDB-lite"/>
    </source>
</evidence>
<reference evidence="2" key="1">
    <citation type="journal article" date="2023" name="IMA Fungus">
        <title>Comparative genomic study of the Penicillium genus elucidates a diverse pangenome and 15 lateral gene transfer events.</title>
        <authorList>
            <person name="Petersen C."/>
            <person name="Sorensen T."/>
            <person name="Nielsen M.R."/>
            <person name="Sondergaard T.E."/>
            <person name="Sorensen J.L."/>
            <person name="Fitzpatrick D.A."/>
            <person name="Frisvad J.C."/>
            <person name="Nielsen K.L."/>
        </authorList>
    </citation>
    <scope>NUCLEOTIDE SEQUENCE</scope>
    <source>
        <strain evidence="2">IBT 15450</strain>
    </source>
</reference>
<protein>
    <submittedName>
        <fullName evidence="2">Uncharacterized protein</fullName>
    </submittedName>
</protein>
<dbReference type="EMBL" id="JAQJZL010000005">
    <property type="protein sequence ID" value="KAJ6041342.1"/>
    <property type="molecule type" value="Genomic_DNA"/>
</dbReference>
<dbReference type="AlphaFoldDB" id="A0AAD6N808"/>
<organism evidence="2 3">
    <name type="scientific">Penicillium canescens</name>
    <dbReference type="NCBI Taxonomy" id="5083"/>
    <lineage>
        <taxon>Eukaryota</taxon>
        <taxon>Fungi</taxon>
        <taxon>Dikarya</taxon>
        <taxon>Ascomycota</taxon>
        <taxon>Pezizomycotina</taxon>
        <taxon>Eurotiomycetes</taxon>
        <taxon>Eurotiomycetidae</taxon>
        <taxon>Eurotiales</taxon>
        <taxon>Aspergillaceae</taxon>
        <taxon>Penicillium</taxon>
    </lineage>
</organism>
<keyword evidence="3" id="KW-1185">Reference proteome</keyword>